<dbReference type="WBParaSite" id="TCNE_0000015801-mRNA-1">
    <property type="protein sequence ID" value="TCNE_0000015801-mRNA-1"/>
    <property type="gene ID" value="TCNE_0000015801"/>
</dbReference>
<dbReference type="AlphaFoldDB" id="A0A183TV89"/>
<feature type="compositionally biased region" description="Polar residues" evidence="1">
    <location>
        <begin position="1"/>
        <end position="11"/>
    </location>
</feature>
<reference evidence="2 3" key="2">
    <citation type="submission" date="2018-11" db="EMBL/GenBank/DDBJ databases">
        <authorList>
            <consortium name="Pathogen Informatics"/>
        </authorList>
    </citation>
    <scope>NUCLEOTIDE SEQUENCE [LARGE SCALE GENOMIC DNA]</scope>
</reference>
<feature type="compositionally biased region" description="Low complexity" evidence="1">
    <location>
        <begin position="52"/>
        <end position="63"/>
    </location>
</feature>
<reference evidence="4" key="1">
    <citation type="submission" date="2016-06" db="UniProtKB">
        <authorList>
            <consortium name="WormBaseParasite"/>
        </authorList>
    </citation>
    <scope>IDENTIFICATION</scope>
</reference>
<evidence type="ECO:0000256" key="1">
    <source>
        <dbReference type="SAM" id="MobiDB-lite"/>
    </source>
</evidence>
<dbReference type="Proteomes" id="UP000050794">
    <property type="component" value="Unassembled WGS sequence"/>
</dbReference>
<gene>
    <name evidence="2" type="ORF">TCNE_LOCUS159</name>
</gene>
<protein>
    <submittedName>
        <fullName evidence="2 4">Uncharacterized protein</fullName>
    </submittedName>
</protein>
<feature type="compositionally biased region" description="Pro residues" evidence="1">
    <location>
        <begin position="64"/>
        <end position="80"/>
    </location>
</feature>
<evidence type="ECO:0000313" key="2">
    <source>
        <dbReference type="EMBL" id="VDM23744.1"/>
    </source>
</evidence>
<evidence type="ECO:0000313" key="4">
    <source>
        <dbReference type="WBParaSite" id="TCNE_0000015801-mRNA-1"/>
    </source>
</evidence>
<evidence type="ECO:0000313" key="3">
    <source>
        <dbReference type="Proteomes" id="UP000050794"/>
    </source>
</evidence>
<feature type="region of interest" description="Disordered" evidence="1">
    <location>
        <begin position="43"/>
        <end position="80"/>
    </location>
</feature>
<proteinExistence type="predicted"/>
<dbReference type="EMBL" id="UYWY01000055">
    <property type="protein sequence ID" value="VDM23744.1"/>
    <property type="molecule type" value="Genomic_DNA"/>
</dbReference>
<feature type="region of interest" description="Disordered" evidence="1">
    <location>
        <begin position="1"/>
        <end position="28"/>
    </location>
</feature>
<organism evidence="3 4">
    <name type="scientific">Toxocara canis</name>
    <name type="common">Canine roundworm</name>
    <dbReference type="NCBI Taxonomy" id="6265"/>
    <lineage>
        <taxon>Eukaryota</taxon>
        <taxon>Metazoa</taxon>
        <taxon>Ecdysozoa</taxon>
        <taxon>Nematoda</taxon>
        <taxon>Chromadorea</taxon>
        <taxon>Rhabditida</taxon>
        <taxon>Spirurina</taxon>
        <taxon>Ascaridomorpha</taxon>
        <taxon>Ascaridoidea</taxon>
        <taxon>Toxocaridae</taxon>
        <taxon>Toxocara</taxon>
    </lineage>
</organism>
<sequence length="80" mass="8940">MADGTTKTFHVNQLRKRDSSQAQQNHRQHQWIMLLDSFRLPNAATAAETRSTTPATIPAQPTQLQPPEPPEMPNTAQPPL</sequence>
<name>A0A183TV89_TOXCA</name>
<keyword evidence="3" id="KW-1185">Reference proteome</keyword>
<accession>A0A183TV89</accession>